<dbReference type="InterPro" id="IPR037401">
    <property type="entry name" value="SnoaL-like"/>
</dbReference>
<sequence>MTGPDAGDGGAGSPDARLVRDELEIRGVLARVARSSDMGSLEDYGSQFTEDAVWVMPGHPARRGRAEIVAGGAARRAEGVAGPGSRSRHVISTVTVALDGASAVAESYWQFYVDTDSAPRLQSMGCYRDAFRREAAGWRLARRDITVG</sequence>
<dbReference type="EMBL" id="JBHTGP010000018">
    <property type="protein sequence ID" value="MFD0690709.1"/>
    <property type="molecule type" value="Genomic_DNA"/>
</dbReference>
<dbReference type="InterPro" id="IPR032710">
    <property type="entry name" value="NTF2-like_dom_sf"/>
</dbReference>
<protein>
    <submittedName>
        <fullName evidence="2">Nuclear transport factor 2 family protein</fullName>
    </submittedName>
</protein>
<gene>
    <name evidence="2" type="ORF">ACFQZM_39900</name>
</gene>
<evidence type="ECO:0000313" key="3">
    <source>
        <dbReference type="Proteomes" id="UP001597063"/>
    </source>
</evidence>
<evidence type="ECO:0000313" key="2">
    <source>
        <dbReference type="EMBL" id="MFD0690709.1"/>
    </source>
</evidence>
<comment type="caution">
    <text evidence="2">The sequence shown here is derived from an EMBL/GenBank/DDBJ whole genome shotgun (WGS) entry which is preliminary data.</text>
</comment>
<reference evidence="3" key="1">
    <citation type="journal article" date="2019" name="Int. J. Syst. Evol. Microbiol.">
        <title>The Global Catalogue of Microorganisms (GCM) 10K type strain sequencing project: providing services to taxonomists for standard genome sequencing and annotation.</title>
        <authorList>
            <consortium name="The Broad Institute Genomics Platform"/>
            <consortium name="The Broad Institute Genome Sequencing Center for Infectious Disease"/>
            <person name="Wu L."/>
            <person name="Ma J."/>
        </authorList>
    </citation>
    <scope>NUCLEOTIDE SEQUENCE [LARGE SCALE GENOMIC DNA]</scope>
    <source>
        <strain evidence="3">JCM 9371</strain>
    </source>
</reference>
<dbReference type="Pfam" id="PF13577">
    <property type="entry name" value="SnoaL_4"/>
    <property type="match status" value="1"/>
</dbReference>
<proteinExistence type="predicted"/>
<dbReference type="RefSeq" id="WP_131761880.1">
    <property type="nucleotide sequence ID" value="NZ_CAACUY010000194.1"/>
</dbReference>
<dbReference type="Gene3D" id="3.10.450.50">
    <property type="match status" value="1"/>
</dbReference>
<dbReference type="Proteomes" id="UP001597063">
    <property type="component" value="Unassembled WGS sequence"/>
</dbReference>
<evidence type="ECO:0000259" key="1">
    <source>
        <dbReference type="Pfam" id="PF13577"/>
    </source>
</evidence>
<name>A0ABW2XZ16_9ACTN</name>
<dbReference type="SUPFAM" id="SSF54427">
    <property type="entry name" value="NTF2-like"/>
    <property type="match status" value="1"/>
</dbReference>
<keyword evidence="3" id="KW-1185">Reference proteome</keyword>
<accession>A0ABW2XZ16</accession>
<organism evidence="2 3">
    <name type="scientific">Actinomadura fibrosa</name>
    <dbReference type="NCBI Taxonomy" id="111802"/>
    <lineage>
        <taxon>Bacteria</taxon>
        <taxon>Bacillati</taxon>
        <taxon>Actinomycetota</taxon>
        <taxon>Actinomycetes</taxon>
        <taxon>Streptosporangiales</taxon>
        <taxon>Thermomonosporaceae</taxon>
        <taxon>Actinomadura</taxon>
    </lineage>
</organism>
<dbReference type="CDD" id="cd00531">
    <property type="entry name" value="NTF2_like"/>
    <property type="match status" value="1"/>
</dbReference>
<feature type="domain" description="SnoaL-like" evidence="1">
    <location>
        <begin position="19"/>
        <end position="144"/>
    </location>
</feature>